<organism evidence="2 3">
    <name type="scientific">Porites lobata</name>
    <dbReference type="NCBI Taxonomy" id="104759"/>
    <lineage>
        <taxon>Eukaryota</taxon>
        <taxon>Metazoa</taxon>
        <taxon>Cnidaria</taxon>
        <taxon>Anthozoa</taxon>
        <taxon>Hexacorallia</taxon>
        <taxon>Scleractinia</taxon>
        <taxon>Fungiina</taxon>
        <taxon>Poritidae</taxon>
        <taxon>Porites</taxon>
    </lineage>
</organism>
<reference evidence="2 3" key="1">
    <citation type="submission" date="2022-05" db="EMBL/GenBank/DDBJ databases">
        <authorList>
            <consortium name="Genoscope - CEA"/>
            <person name="William W."/>
        </authorList>
    </citation>
    <scope>NUCLEOTIDE SEQUENCE [LARGE SCALE GENOMIC DNA]</scope>
</reference>
<comment type="caution">
    <text evidence="2">The sequence shown here is derived from an EMBL/GenBank/DDBJ whole genome shotgun (WGS) entry which is preliminary data.</text>
</comment>
<evidence type="ECO:0000256" key="1">
    <source>
        <dbReference type="SAM" id="MobiDB-lite"/>
    </source>
</evidence>
<keyword evidence="3" id="KW-1185">Reference proteome</keyword>
<accession>A0ABN8RXG4</accession>
<evidence type="ECO:0000313" key="2">
    <source>
        <dbReference type="EMBL" id="CAH3182576.1"/>
    </source>
</evidence>
<feature type="region of interest" description="Disordered" evidence="1">
    <location>
        <begin position="109"/>
        <end position="131"/>
    </location>
</feature>
<dbReference type="PANTHER" id="PTHR46704:SF1">
    <property type="entry name" value="TELOMERE LENGTH REGULATION PROTEIN TEL2 HOMOLOG"/>
    <property type="match status" value="1"/>
</dbReference>
<dbReference type="EMBL" id="CALNXK010000327">
    <property type="protein sequence ID" value="CAH3182576.1"/>
    <property type="molecule type" value="Genomic_DNA"/>
</dbReference>
<evidence type="ECO:0000313" key="3">
    <source>
        <dbReference type="Proteomes" id="UP001159405"/>
    </source>
</evidence>
<proteinExistence type="predicted"/>
<dbReference type="Proteomes" id="UP001159405">
    <property type="component" value="Unassembled WGS sequence"/>
</dbReference>
<dbReference type="PANTHER" id="PTHR46704">
    <property type="entry name" value="CXC DOMAIN-CONTAINING PROTEIN-RELATED"/>
    <property type="match status" value="1"/>
</dbReference>
<gene>
    <name evidence="2" type="ORF">PLOB_00027074</name>
</gene>
<sequence>MKRKANNTNGQEPFQKKPALRCILHTSGINHGDFTSLSNVKGSATEKLYQLHNIRDRRLMEPQDSPNRMEDVCIQIPENLEGANLEAIGYHRGCYQKFTKNKDRLKSGITANDKAATTARSPRKSSSSSTTRLFPPECIFCEKLEIKSYWKKEQCSKFPMFKDKDGTLKEPTWKQIEPRALELGDSRLHRKVQGEDLFAREAQFHPSCRNSFNLKYANYLRDTARATKFEQSESDQDRKASAHLKAFTAVLDFLQDCVIGQKKVALLSSLRLLYIQELEKNGFANPEYRGEKLKARLENHEIHERIAFVNVNPGDKGCITYNLVYSATMSVAEAVAFAYKLGSKDKYEDVALLLRSSIQQAFKDSEPLPWPPSADDLEVKSSDELLPSDLLKFLNYVISGDADVERCEKTRRIVLSISQDICRAVTRGEWKLSKHILLCTTVRHLYRSKQLTTILSRLGHCETYDVGLEIETALAKALDEVSTTLTPQIVTGEGNEVFHLEWDNLNKITTNIHGSNVVNSTGGIMIQEVKPGFAVSNKERTLPIYKRNTTRSLNVDAPETLAPLHIYNRVGPKFPEGAAFTPPAINIGVFSKCVQEYQIWSLARVVGSSGEKQLVPGFGGFISATGVKPNRKSTIDYFTPINEPFTEFSVIKELLRRSEEATNEVGQAYGKAYAKALFCLKTVSEAMQRLLFERFAEEEDVEANSPVPLLNLVQNCNRENLDLVSQDPATLTILEKYTTYEDRVRNGHLGKTATFWMSVIEHARLIFMLQYAVKTNNFHLFHKCNGDMADLFFAYDGPNYSRYLVWLDMFLTNIDKSHPGAKELLMKGGIAMLDMCGLIDDSDCPKAGKHRELERAEIKKSEDAVQRTMSAVRNFTNPFSIPDKDHLYSLASGAPVSVEVEIDVLRAEALGKEAKKAFIQDRFVNGSPETHFFEPISKQKLKTMEDSSKTVKLTASQGKVIQYREQSDLAFMLLIKSQCLDEPIDIGDLMSYSLTPVTHSLGTPDGFFNKTNKAAMLHYLIDDTPEEVVVPANSMYIQDGNALFHALKNLPPTFGEICLKVLDQMVAKTNFVFSTDSYHPDSIKSQERLRRGFSQRYIVDGQATRKPVDFKLFLANEDNKLQLCQLLLRVWRSKAAASRLEKCGSAVAVVEGKAYQLETIEGDVMMREIEELKSNQEETDTRVVLYLNYAVKLGYKSAVVRTPDSDIFFILLHYAHSIPITIYLDTGSGKHRQVINISELAESKGAEYCTALLGLYVFTGEDVTSAFKGKGKVGPLKKLQKNPRYHDTFRKLGDKWLVDEELIDELEAFTCLIYGQTREKSVNSVRSIMLKKMVGENEELSMRSKVDLSRLPPCWDNLVPHIDRVNYRIANYKELTRRSSGAPTPMSQGRAGRRPRKVSWSLCGRAVPSFHPPSLTCWRKLPRRWKTLQTKRAKRLNMRSFLVMTSRHI</sequence>
<protein>
    <submittedName>
        <fullName evidence="2">Uncharacterized protein</fullName>
    </submittedName>
</protein>
<feature type="compositionally biased region" description="Low complexity" evidence="1">
    <location>
        <begin position="115"/>
        <end position="131"/>
    </location>
</feature>
<name>A0ABN8RXG4_9CNID</name>